<comment type="pathway">
    <text evidence="1">Cofactor biosynthesis; ubiquinone biosynthesis.</text>
</comment>
<reference evidence="2 3" key="2">
    <citation type="submission" date="2018-03" db="EMBL/GenBank/DDBJ databases">
        <authorList>
            <person name="Keele B.F."/>
        </authorList>
    </citation>
    <scope>NUCLEOTIDE SEQUENCE [LARGE SCALE GENOMIC DNA]</scope>
    <source>
        <strain evidence="2 3">D13</strain>
    </source>
</reference>
<proteinExistence type="inferred from homology"/>
<gene>
    <name evidence="1" type="primary">ubiK</name>
    <name evidence="2" type="ORF">C7S18_17105</name>
</gene>
<dbReference type="RefSeq" id="WP_106892714.1">
    <property type="nucleotide sequence ID" value="NZ_CP027860.1"/>
</dbReference>
<dbReference type="PANTHER" id="PTHR38040:SF1">
    <property type="entry name" value="UBIQUINONE BIOSYNTHESIS ACCESSORY FACTOR UBIK"/>
    <property type="match status" value="1"/>
</dbReference>
<dbReference type="InterPro" id="IPR007475">
    <property type="entry name" value="UbiK"/>
</dbReference>
<protein>
    <recommendedName>
        <fullName evidence="1">Ubiquinone biosynthesis accessory factor UbiK</fullName>
    </recommendedName>
</protein>
<dbReference type="UniPathway" id="UPA00232"/>
<evidence type="ECO:0000256" key="1">
    <source>
        <dbReference type="HAMAP-Rule" id="MF_02216"/>
    </source>
</evidence>
<comment type="function">
    <text evidence="1">Required for efficient ubiquinone (coenzyme Q) biosynthesis. UbiK is probably an accessory factor of Ubi enzymes and facilitates ubiquinone biosynthesis by acting as an assembly factor, a targeting factor, or both.</text>
</comment>
<keyword evidence="1" id="KW-0963">Cytoplasm</keyword>
<comment type="similarity">
    <text evidence="1">Belongs to the UbiK family.</text>
</comment>
<accession>A0A2P1PVB2</accession>
<keyword evidence="1" id="KW-0831">Ubiquinone biosynthesis</keyword>
<dbReference type="GO" id="GO:0005829">
    <property type="term" value="C:cytosol"/>
    <property type="evidence" value="ECO:0007669"/>
    <property type="project" value="TreeGrafter"/>
</dbReference>
<keyword evidence="3" id="KW-1185">Reference proteome</keyword>
<comment type="subcellular location">
    <subcellularLocation>
        <location evidence="1">Cytoplasm</location>
    </subcellularLocation>
</comment>
<name>A0A2P1PVB2_9GAMM</name>
<dbReference type="HAMAP" id="MF_02216">
    <property type="entry name" value="UbiK"/>
    <property type="match status" value="1"/>
</dbReference>
<organism evidence="2 3">
    <name type="scientific">Ahniella affigens</name>
    <dbReference type="NCBI Taxonomy" id="2021234"/>
    <lineage>
        <taxon>Bacteria</taxon>
        <taxon>Pseudomonadati</taxon>
        <taxon>Pseudomonadota</taxon>
        <taxon>Gammaproteobacteria</taxon>
        <taxon>Lysobacterales</taxon>
        <taxon>Rhodanobacteraceae</taxon>
        <taxon>Ahniella</taxon>
    </lineage>
</organism>
<dbReference type="Proteomes" id="UP000241074">
    <property type="component" value="Chromosome"/>
</dbReference>
<reference evidence="2 3" key="1">
    <citation type="submission" date="2018-03" db="EMBL/GenBank/DDBJ databases">
        <title>Ahniella affigens gen. nov., sp. nov., a gammaproteobacterium isolated from sandy soil near a stream.</title>
        <authorList>
            <person name="Ko Y."/>
            <person name="Kim J.-H."/>
        </authorList>
    </citation>
    <scope>NUCLEOTIDE SEQUENCE [LARGE SCALE GENOMIC DNA]</scope>
    <source>
        <strain evidence="2 3">D13</strain>
    </source>
</reference>
<evidence type="ECO:0000313" key="2">
    <source>
        <dbReference type="EMBL" id="AVP98795.1"/>
    </source>
</evidence>
<sequence>MINIRAIDELAERLATVVPPGLEAAKDDLTKTFRAVLTSNLDKLNLVPRDEFDVQRLVLLRTREKLESLERRLAELEGRLGKS</sequence>
<dbReference type="OrthoDB" id="5297354at2"/>
<dbReference type="KEGG" id="xba:C7S18_17105"/>
<evidence type="ECO:0000313" key="3">
    <source>
        <dbReference type="Proteomes" id="UP000241074"/>
    </source>
</evidence>
<dbReference type="GO" id="GO:0006744">
    <property type="term" value="P:ubiquinone biosynthetic process"/>
    <property type="evidence" value="ECO:0007669"/>
    <property type="project" value="UniProtKB-UniRule"/>
</dbReference>
<dbReference type="Pfam" id="PF04380">
    <property type="entry name" value="BMFP"/>
    <property type="match status" value="1"/>
</dbReference>
<dbReference type="AlphaFoldDB" id="A0A2P1PVB2"/>
<dbReference type="PANTHER" id="PTHR38040">
    <property type="entry name" value="UBIQUINONE BIOSYNTHESIS ACCESSORY FACTOR UBIK"/>
    <property type="match status" value="1"/>
</dbReference>
<dbReference type="EMBL" id="CP027860">
    <property type="protein sequence ID" value="AVP98795.1"/>
    <property type="molecule type" value="Genomic_DNA"/>
</dbReference>